<name>A0A1H5GGF7_RHOJO</name>
<keyword evidence="6 12" id="KW-0812">Transmembrane</keyword>
<feature type="chain" id="PRO_5010296528" description="histidine kinase" evidence="13">
    <location>
        <begin position="22"/>
        <end position="477"/>
    </location>
</feature>
<evidence type="ECO:0000256" key="12">
    <source>
        <dbReference type="SAM" id="Phobius"/>
    </source>
</evidence>
<evidence type="ECO:0000256" key="9">
    <source>
        <dbReference type="ARBA" id="ARBA00023012"/>
    </source>
</evidence>
<evidence type="ECO:0000259" key="14">
    <source>
        <dbReference type="PROSITE" id="PS50109"/>
    </source>
</evidence>
<feature type="transmembrane region" description="Helical" evidence="12">
    <location>
        <begin position="160"/>
        <end position="181"/>
    </location>
</feature>
<evidence type="ECO:0000256" key="1">
    <source>
        <dbReference type="ARBA" id="ARBA00000085"/>
    </source>
</evidence>
<dbReference type="InterPro" id="IPR003594">
    <property type="entry name" value="HATPase_dom"/>
</dbReference>
<keyword evidence="13" id="KW-0732">Signal</keyword>
<protein>
    <recommendedName>
        <fullName evidence="3">histidine kinase</fullName>
        <ecNumber evidence="3">2.7.13.3</ecNumber>
    </recommendedName>
</protein>
<dbReference type="SUPFAM" id="SSF55874">
    <property type="entry name" value="ATPase domain of HSP90 chaperone/DNA topoisomerase II/histidine kinase"/>
    <property type="match status" value="1"/>
</dbReference>
<dbReference type="GO" id="GO:0000155">
    <property type="term" value="F:phosphorelay sensor kinase activity"/>
    <property type="evidence" value="ECO:0007669"/>
    <property type="project" value="InterPro"/>
</dbReference>
<dbReference type="Gene3D" id="1.10.287.130">
    <property type="match status" value="1"/>
</dbReference>
<evidence type="ECO:0000256" key="3">
    <source>
        <dbReference type="ARBA" id="ARBA00012438"/>
    </source>
</evidence>
<keyword evidence="8 12" id="KW-1133">Transmembrane helix</keyword>
<dbReference type="GO" id="GO:0005886">
    <property type="term" value="C:plasma membrane"/>
    <property type="evidence" value="ECO:0007669"/>
    <property type="project" value="UniProtKB-SubCell"/>
</dbReference>
<reference evidence="16" key="1">
    <citation type="submission" date="2016-10" db="EMBL/GenBank/DDBJ databases">
        <authorList>
            <person name="Varghese N."/>
        </authorList>
    </citation>
    <scope>NUCLEOTIDE SEQUENCE [LARGE SCALE GENOMIC DNA]</scope>
    <source>
        <strain evidence="16">DSM 44719</strain>
    </source>
</reference>
<evidence type="ECO:0000256" key="13">
    <source>
        <dbReference type="SAM" id="SignalP"/>
    </source>
</evidence>
<proteinExistence type="predicted"/>
<keyword evidence="7 15" id="KW-0418">Kinase</keyword>
<evidence type="ECO:0000256" key="2">
    <source>
        <dbReference type="ARBA" id="ARBA00004236"/>
    </source>
</evidence>
<evidence type="ECO:0000256" key="7">
    <source>
        <dbReference type="ARBA" id="ARBA00022777"/>
    </source>
</evidence>
<dbReference type="SMART" id="SM00388">
    <property type="entry name" value="HisKA"/>
    <property type="match status" value="1"/>
</dbReference>
<comment type="catalytic activity">
    <reaction evidence="1">
        <text>ATP + protein L-histidine = ADP + protein N-phospho-L-histidine.</text>
        <dbReference type="EC" id="2.7.13.3"/>
    </reaction>
</comment>
<dbReference type="Proteomes" id="UP000183407">
    <property type="component" value="Unassembled WGS sequence"/>
</dbReference>
<feature type="domain" description="Histidine kinase" evidence="14">
    <location>
        <begin position="254"/>
        <end position="476"/>
    </location>
</feature>
<dbReference type="SMART" id="SM00387">
    <property type="entry name" value="HATPase_c"/>
    <property type="match status" value="1"/>
</dbReference>
<dbReference type="EC" id="2.7.13.3" evidence="3"/>
<feature type="signal peptide" evidence="13">
    <location>
        <begin position="1"/>
        <end position="21"/>
    </location>
</feature>
<organism evidence="15 16">
    <name type="scientific">Rhodococcus jostii</name>
    <dbReference type="NCBI Taxonomy" id="132919"/>
    <lineage>
        <taxon>Bacteria</taxon>
        <taxon>Bacillati</taxon>
        <taxon>Actinomycetota</taxon>
        <taxon>Actinomycetes</taxon>
        <taxon>Mycobacteriales</taxon>
        <taxon>Nocardiaceae</taxon>
        <taxon>Rhodococcus</taxon>
    </lineage>
</organism>
<keyword evidence="4" id="KW-0597">Phosphoprotein</keyword>
<comment type="subcellular location">
    <subcellularLocation>
        <location evidence="2">Cell membrane</location>
    </subcellularLocation>
</comment>
<dbReference type="PANTHER" id="PTHR45436:SF5">
    <property type="entry name" value="SENSOR HISTIDINE KINASE TRCS"/>
    <property type="match status" value="1"/>
</dbReference>
<evidence type="ECO:0000256" key="11">
    <source>
        <dbReference type="SAM" id="MobiDB-lite"/>
    </source>
</evidence>
<dbReference type="PROSITE" id="PS50109">
    <property type="entry name" value="HIS_KIN"/>
    <property type="match status" value="1"/>
</dbReference>
<evidence type="ECO:0000313" key="16">
    <source>
        <dbReference type="Proteomes" id="UP000183407"/>
    </source>
</evidence>
<evidence type="ECO:0000256" key="4">
    <source>
        <dbReference type="ARBA" id="ARBA00022553"/>
    </source>
</evidence>
<feature type="region of interest" description="Disordered" evidence="11">
    <location>
        <begin position="200"/>
        <end position="224"/>
    </location>
</feature>
<dbReference type="InterPro" id="IPR050428">
    <property type="entry name" value="TCS_sensor_his_kinase"/>
</dbReference>
<dbReference type="InterPro" id="IPR003661">
    <property type="entry name" value="HisK_dim/P_dom"/>
</dbReference>
<dbReference type="EMBL" id="FNTL01000004">
    <property type="protein sequence ID" value="SEE14720.1"/>
    <property type="molecule type" value="Genomic_DNA"/>
</dbReference>
<dbReference type="PANTHER" id="PTHR45436">
    <property type="entry name" value="SENSOR HISTIDINE KINASE YKOH"/>
    <property type="match status" value="1"/>
</dbReference>
<gene>
    <name evidence="15" type="ORF">SAMN04490220_6795</name>
</gene>
<keyword evidence="10 12" id="KW-0472">Membrane</keyword>
<dbReference type="InterPro" id="IPR005467">
    <property type="entry name" value="His_kinase_dom"/>
</dbReference>
<dbReference type="SUPFAM" id="SSF47384">
    <property type="entry name" value="Homodimeric domain of signal transducing histidine kinase"/>
    <property type="match status" value="1"/>
</dbReference>
<dbReference type="AlphaFoldDB" id="A0A1H5GGF7"/>
<dbReference type="RefSeq" id="WP_073365168.1">
    <property type="nucleotide sequence ID" value="NZ_FNTL01000004.1"/>
</dbReference>
<keyword evidence="9" id="KW-0902">Two-component regulatory system</keyword>
<keyword evidence="5" id="KW-0808">Transferase</keyword>
<evidence type="ECO:0000256" key="6">
    <source>
        <dbReference type="ARBA" id="ARBA00022692"/>
    </source>
</evidence>
<evidence type="ECO:0000256" key="10">
    <source>
        <dbReference type="ARBA" id="ARBA00023136"/>
    </source>
</evidence>
<accession>A0A1H5GGF7</accession>
<dbReference type="Gene3D" id="6.10.340.10">
    <property type="match status" value="1"/>
</dbReference>
<dbReference type="OrthoDB" id="9786919at2"/>
<evidence type="ECO:0000256" key="8">
    <source>
        <dbReference type="ARBA" id="ARBA00022989"/>
    </source>
</evidence>
<dbReference type="InterPro" id="IPR036097">
    <property type="entry name" value="HisK_dim/P_sf"/>
</dbReference>
<evidence type="ECO:0000313" key="15">
    <source>
        <dbReference type="EMBL" id="SEE14720.1"/>
    </source>
</evidence>
<dbReference type="CDD" id="cd00082">
    <property type="entry name" value="HisKA"/>
    <property type="match status" value="1"/>
</dbReference>
<dbReference type="InterPro" id="IPR036890">
    <property type="entry name" value="HATPase_C_sf"/>
</dbReference>
<evidence type="ECO:0000256" key="5">
    <source>
        <dbReference type="ARBA" id="ARBA00022679"/>
    </source>
</evidence>
<dbReference type="Gene3D" id="3.30.565.10">
    <property type="entry name" value="Histidine kinase-like ATPase, C-terminal domain"/>
    <property type="match status" value="1"/>
</dbReference>
<dbReference type="Pfam" id="PF02518">
    <property type="entry name" value="HATPase_c"/>
    <property type="match status" value="1"/>
</dbReference>
<sequence length="477" mass="48979">MRRRVLAVLLVFAAIAVVAFAVPLALATGAGRTQALRLSREADATHFASLAGQTQAPGSTTLLREEVARYHELYGEGVLIVDARGNLRAGAGLSPDDAGVASAITAGLRNQKQGISGSLTPWSADRVLSAVPVGTGAQVDGAVVMNVSTRAARESIRTSWLVIAAGALGALAAVTAVAIALSRWTVRPLGALTDRVGALTDAVPSPRPRARRTAGRPSGRYSGPPEVQELAKAFDVMSNAVQASGQAQRQLIADTAHQLRNPLAALHFRLDSLGPHVADAGAETYRRTGMEVDRLGGILDGLLALAVAESPDTTDSDSETADDETAHVGCDVGSVVADRADAWTEALGESAMGIVLEQPAEPLFADFRSSHLAQVLDVLLSNAHAYAGRGSTVRIDTGRSASGIEIRVSDDGAGVSEDEVGKLSSRFFRGSGAGQQGTGLGLSIATALVEGGGGSLAIAAERPHGLRVTLTLPAVAP</sequence>
<dbReference type="PRINTS" id="PR00344">
    <property type="entry name" value="BCTRLSENSOR"/>
</dbReference>
<dbReference type="InterPro" id="IPR004358">
    <property type="entry name" value="Sig_transdc_His_kin-like_C"/>
</dbReference>